<feature type="region of interest" description="Disordered" evidence="1">
    <location>
        <begin position="230"/>
        <end position="253"/>
    </location>
</feature>
<feature type="region of interest" description="Disordered" evidence="1">
    <location>
        <begin position="96"/>
        <end position="204"/>
    </location>
</feature>
<evidence type="ECO:0000259" key="2">
    <source>
        <dbReference type="PROSITE" id="PS50013"/>
    </source>
</evidence>
<dbReference type="AlphaFoldDB" id="A0A8H6YLQ4"/>
<organism evidence="3 4">
    <name type="scientific">Mycena venus</name>
    <dbReference type="NCBI Taxonomy" id="2733690"/>
    <lineage>
        <taxon>Eukaryota</taxon>
        <taxon>Fungi</taxon>
        <taxon>Dikarya</taxon>
        <taxon>Basidiomycota</taxon>
        <taxon>Agaricomycotina</taxon>
        <taxon>Agaricomycetes</taxon>
        <taxon>Agaricomycetidae</taxon>
        <taxon>Agaricales</taxon>
        <taxon>Marasmiineae</taxon>
        <taxon>Mycenaceae</taxon>
        <taxon>Mycena</taxon>
    </lineage>
</organism>
<feature type="compositionally biased region" description="Pro residues" evidence="1">
    <location>
        <begin position="193"/>
        <end position="202"/>
    </location>
</feature>
<comment type="caution">
    <text evidence="3">The sequence shown here is derived from an EMBL/GenBank/DDBJ whole genome shotgun (WGS) entry which is preliminary data.</text>
</comment>
<name>A0A8H6YLQ4_9AGAR</name>
<protein>
    <submittedName>
        <fullName evidence="3">Chromo domain-containing protein</fullName>
    </submittedName>
</protein>
<gene>
    <name evidence="3" type="ORF">MVEN_00569000</name>
</gene>
<dbReference type="Pfam" id="PF00385">
    <property type="entry name" value="Chromo"/>
    <property type="match status" value="1"/>
</dbReference>
<feature type="compositionally biased region" description="Polar residues" evidence="1">
    <location>
        <begin position="159"/>
        <end position="171"/>
    </location>
</feature>
<evidence type="ECO:0000313" key="3">
    <source>
        <dbReference type="EMBL" id="KAF7362228.1"/>
    </source>
</evidence>
<accession>A0A8H6YLQ4</accession>
<sequence length="307" mass="33669">MPKHAREPEPEGPFFYVEAIVRARRTHDKLRSGSDDPTSAWFGQGWWKNYHESENTWEPFENVQNCDELLRNFWKDVGTEAMLTNMVGVEFHARPEWSQARPSAAPKPVASPTKKMKPSPSRSQSRNRDCSAAGNSRTPARKQQIVTSTPSLKIHIPIASSSRAQPATDATSIEVPSAPPTPHEVATNLVTPLSPPLTPEPEPALWTQAGHLSETKDIFYTSDPFSASCKSPSPFSELSQEEPTPTLVPDDFVPRPPAPDIYLNAYSASGVELWGTATGLTDPSLQLGGDHDPDLAELLLATTPEEV</sequence>
<dbReference type="EMBL" id="JACAZI010000004">
    <property type="protein sequence ID" value="KAF7362228.1"/>
    <property type="molecule type" value="Genomic_DNA"/>
</dbReference>
<dbReference type="Proteomes" id="UP000620124">
    <property type="component" value="Unassembled WGS sequence"/>
</dbReference>
<feature type="domain" description="Chromo" evidence="2">
    <location>
        <begin position="15"/>
        <end position="75"/>
    </location>
</feature>
<dbReference type="Gene3D" id="2.40.50.40">
    <property type="match status" value="1"/>
</dbReference>
<dbReference type="OrthoDB" id="3064025at2759"/>
<keyword evidence="4" id="KW-1185">Reference proteome</keyword>
<dbReference type="PROSITE" id="PS50013">
    <property type="entry name" value="CHROMO_2"/>
    <property type="match status" value="1"/>
</dbReference>
<proteinExistence type="predicted"/>
<dbReference type="SUPFAM" id="SSF54160">
    <property type="entry name" value="Chromo domain-like"/>
    <property type="match status" value="1"/>
</dbReference>
<dbReference type="InterPro" id="IPR000953">
    <property type="entry name" value="Chromo/chromo_shadow_dom"/>
</dbReference>
<reference evidence="3" key="1">
    <citation type="submission" date="2020-05" db="EMBL/GenBank/DDBJ databases">
        <title>Mycena genomes resolve the evolution of fungal bioluminescence.</title>
        <authorList>
            <person name="Tsai I.J."/>
        </authorList>
    </citation>
    <scope>NUCLEOTIDE SEQUENCE</scope>
    <source>
        <strain evidence="3">CCC161011</strain>
    </source>
</reference>
<feature type="compositionally biased region" description="Polar residues" evidence="1">
    <location>
        <begin position="230"/>
        <end position="243"/>
    </location>
</feature>
<dbReference type="InterPro" id="IPR023780">
    <property type="entry name" value="Chromo_domain"/>
</dbReference>
<evidence type="ECO:0000256" key="1">
    <source>
        <dbReference type="SAM" id="MobiDB-lite"/>
    </source>
</evidence>
<evidence type="ECO:0000313" key="4">
    <source>
        <dbReference type="Proteomes" id="UP000620124"/>
    </source>
</evidence>
<dbReference type="GO" id="GO:0006338">
    <property type="term" value="P:chromatin remodeling"/>
    <property type="evidence" value="ECO:0007669"/>
    <property type="project" value="UniProtKB-ARBA"/>
</dbReference>
<dbReference type="InterPro" id="IPR016197">
    <property type="entry name" value="Chromo-like_dom_sf"/>
</dbReference>